<comment type="caution">
    <text evidence="1">The sequence shown here is derived from an EMBL/GenBank/DDBJ whole genome shotgun (WGS) entry which is preliminary data.</text>
</comment>
<dbReference type="Proteomes" id="UP001062846">
    <property type="component" value="Chromosome 7"/>
</dbReference>
<gene>
    <name evidence="1" type="ORF">RHMOL_Rhmol07G0095800</name>
</gene>
<proteinExistence type="predicted"/>
<protein>
    <submittedName>
        <fullName evidence="1">Uncharacterized protein</fullName>
    </submittedName>
</protein>
<keyword evidence="2" id="KW-1185">Reference proteome</keyword>
<evidence type="ECO:0000313" key="1">
    <source>
        <dbReference type="EMBL" id="KAI8546159.1"/>
    </source>
</evidence>
<name>A0ACC0N008_RHOML</name>
<dbReference type="EMBL" id="CM046394">
    <property type="protein sequence ID" value="KAI8546159.1"/>
    <property type="molecule type" value="Genomic_DNA"/>
</dbReference>
<reference evidence="1" key="1">
    <citation type="submission" date="2022-02" db="EMBL/GenBank/DDBJ databases">
        <title>Plant Genome Project.</title>
        <authorList>
            <person name="Zhang R.-G."/>
        </authorList>
    </citation>
    <scope>NUCLEOTIDE SEQUENCE</scope>
    <source>
        <strain evidence="1">AT1</strain>
    </source>
</reference>
<evidence type="ECO:0000313" key="2">
    <source>
        <dbReference type="Proteomes" id="UP001062846"/>
    </source>
</evidence>
<sequence length="149" mass="16906">MDSSNFDFTLGGELQDDVEDVELGGLNFERTWEMWGWEQQLYGVWTGTFTADQSDPASTVVRSANYLFENGFGNFHLFKNNYEDFALYCKTGLLKIDNKGVVVGRSGQIANYPPWASKIGMKNVIKVPVEEMDEFHRHLIAGLIPTTLR</sequence>
<accession>A0ACC0N008</accession>
<organism evidence="1 2">
    <name type="scientific">Rhododendron molle</name>
    <name type="common">Chinese azalea</name>
    <name type="synonym">Azalea mollis</name>
    <dbReference type="NCBI Taxonomy" id="49168"/>
    <lineage>
        <taxon>Eukaryota</taxon>
        <taxon>Viridiplantae</taxon>
        <taxon>Streptophyta</taxon>
        <taxon>Embryophyta</taxon>
        <taxon>Tracheophyta</taxon>
        <taxon>Spermatophyta</taxon>
        <taxon>Magnoliopsida</taxon>
        <taxon>eudicotyledons</taxon>
        <taxon>Gunneridae</taxon>
        <taxon>Pentapetalae</taxon>
        <taxon>asterids</taxon>
        <taxon>Ericales</taxon>
        <taxon>Ericaceae</taxon>
        <taxon>Ericoideae</taxon>
        <taxon>Rhodoreae</taxon>
        <taxon>Rhododendron</taxon>
    </lineage>
</organism>